<reference evidence="1 2" key="1">
    <citation type="submission" date="2023-01" db="EMBL/GenBank/DDBJ databases">
        <title>Analysis of 21 Apiospora genomes using comparative genomics revels a genus with tremendous synthesis potential of carbohydrate active enzymes and secondary metabolites.</title>
        <authorList>
            <person name="Sorensen T."/>
        </authorList>
    </citation>
    <scope>NUCLEOTIDE SEQUENCE [LARGE SCALE GENOMIC DNA]</scope>
    <source>
        <strain evidence="1 2">CBS 83171</strain>
    </source>
</reference>
<keyword evidence="2" id="KW-1185">Reference proteome</keyword>
<name>A0ABR1WCV2_9PEZI</name>
<dbReference type="InterPro" id="IPR045702">
    <property type="entry name" value="DUF6060"/>
</dbReference>
<organism evidence="1 2">
    <name type="scientific">Apiospora saccharicola</name>
    <dbReference type="NCBI Taxonomy" id="335842"/>
    <lineage>
        <taxon>Eukaryota</taxon>
        <taxon>Fungi</taxon>
        <taxon>Dikarya</taxon>
        <taxon>Ascomycota</taxon>
        <taxon>Pezizomycotina</taxon>
        <taxon>Sordariomycetes</taxon>
        <taxon>Xylariomycetidae</taxon>
        <taxon>Amphisphaeriales</taxon>
        <taxon>Apiosporaceae</taxon>
        <taxon>Apiospora</taxon>
    </lineage>
</organism>
<sequence>MSTFGSGEDDALYIRPADGASIVSTSAVYGGPDGAMTTISKTRSQSWSTTIEMSLGIADILSLGLSLSSTFEESVSDSESIQWAIPAGETGYVVFTAYMMCSTGSGTCNGKRVEGEVCTPCTQTNGKMAGEFSVVLQG</sequence>
<comment type="caution">
    <text evidence="1">The sequence shown here is derived from an EMBL/GenBank/DDBJ whole genome shotgun (WGS) entry which is preliminary data.</text>
</comment>
<dbReference type="EMBL" id="JAQQWM010000001">
    <property type="protein sequence ID" value="KAK8081248.1"/>
    <property type="molecule type" value="Genomic_DNA"/>
</dbReference>
<gene>
    <name evidence="1" type="ORF">PG996_000029</name>
</gene>
<dbReference type="Pfam" id="PF19535">
    <property type="entry name" value="DUF6060"/>
    <property type="match status" value="1"/>
</dbReference>
<evidence type="ECO:0000313" key="2">
    <source>
        <dbReference type="Proteomes" id="UP001446871"/>
    </source>
</evidence>
<protein>
    <submittedName>
        <fullName evidence="1">Uncharacterized protein</fullName>
    </submittedName>
</protein>
<proteinExistence type="predicted"/>
<evidence type="ECO:0000313" key="1">
    <source>
        <dbReference type="EMBL" id="KAK8081248.1"/>
    </source>
</evidence>
<accession>A0ABR1WCV2</accession>
<dbReference type="Proteomes" id="UP001446871">
    <property type="component" value="Unassembled WGS sequence"/>
</dbReference>